<dbReference type="InterPro" id="IPR018086">
    <property type="entry name" value="NADH_UbQ_OxRdtase_su1_CS"/>
</dbReference>
<comment type="subcellular location">
    <subcellularLocation>
        <location evidence="1">Membrane</location>
        <topology evidence="1">Multi-pass membrane protein</topology>
    </subcellularLocation>
</comment>
<dbReference type="PROSITE" id="PS00667">
    <property type="entry name" value="COMPLEX1_ND1_1"/>
    <property type="match status" value="1"/>
</dbReference>
<evidence type="ECO:0000256" key="2">
    <source>
        <dbReference type="ARBA" id="ARBA00022692"/>
    </source>
</evidence>
<dbReference type="InterPro" id="IPR013320">
    <property type="entry name" value="ConA-like_dom_sf"/>
</dbReference>
<dbReference type="InterPro" id="IPR001694">
    <property type="entry name" value="NADH_UbQ_OxRdtase_su1/FPO"/>
</dbReference>
<evidence type="ECO:0000256" key="4">
    <source>
        <dbReference type="ARBA" id="ARBA00022989"/>
    </source>
</evidence>
<keyword evidence="10" id="KW-1185">Reference proteome</keyword>
<gene>
    <name evidence="9" type="ORF">KIN20_008841</name>
</gene>
<accession>A0AAD5QJ81</accession>
<dbReference type="Gene3D" id="2.60.120.200">
    <property type="match status" value="1"/>
</dbReference>
<organism evidence="9 10">
    <name type="scientific">Parelaphostrongylus tenuis</name>
    <name type="common">Meningeal worm</name>
    <dbReference type="NCBI Taxonomy" id="148309"/>
    <lineage>
        <taxon>Eukaryota</taxon>
        <taxon>Metazoa</taxon>
        <taxon>Ecdysozoa</taxon>
        <taxon>Nematoda</taxon>
        <taxon>Chromadorea</taxon>
        <taxon>Rhabditida</taxon>
        <taxon>Rhabditina</taxon>
        <taxon>Rhabditomorpha</taxon>
        <taxon>Strongyloidea</taxon>
        <taxon>Metastrongylidae</taxon>
        <taxon>Parelaphostrongylus</taxon>
    </lineage>
</organism>
<dbReference type="EMBL" id="JAHQIW010001426">
    <property type="protein sequence ID" value="KAJ1352497.1"/>
    <property type="molecule type" value="Genomic_DNA"/>
</dbReference>
<keyword evidence="3 7" id="KW-0430">Lectin</keyword>
<dbReference type="PROSITE" id="PS51304">
    <property type="entry name" value="GALECTIN"/>
    <property type="match status" value="1"/>
</dbReference>
<dbReference type="FunFam" id="2.60.120.200:FF:000213">
    <property type="entry name" value="Galectin"/>
    <property type="match status" value="1"/>
</dbReference>
<dbReference type="GO" id="GO:0030246">
    <property type="term" value="F:carbohydrate binding"/>
    <property type="evidence" value="ECO:0007669"/>
    <property type="project" value="UniProtKB-UniRule"/>
</dbReference>
<comment type="caution">
    <text evidence="9">The sequence shown here is derived from an EMBL/GenBank/DDBJ whole genome shotgun (WGS) entry which is preliminary data.</text>
</comment>
<dbReference type="InterPro" id="IPR001079">
    <property type="entry name" value="Galectin_CRD"/>
</dbReference>
<reference evidence="9" key="1">
    <citation type="submission" date="2021-06" db="EMBL/GenBank/DDBJ databases">
        <title>Parelaphostrongylus tenuis whole genome reference sequence.</title>
        <authorList>
            <person name="Garwood T.J."/>
            <person name="Larsen P.A."/>
            <person name="Fountain-Jones N.M."/>
            <person name="Garbe J.R."/>
            <person name="Macchietto M.G."/>
            <person name="Kania S.A."/>
            <person name="Gerhold R.W."/>
            <person name="Richards J.E."/>
            <person name="Wolf T.M."/>
        </authorList>
    </citation>
    <scope>NUCLEOTIDE SEQUENCE</scope>
    <source>
        <strain evidence="9">MNPRO001-30</strain>
        <tissue evidence="9">Meninges</tissue>
    </source>
</reference>
<dbReference type="AlphaFoldDB" id="A0AAD5QJ81"/>
<dbReference type="PANTHER" id="PTHR11346:SF174">
    <property type="entry name" value="GALAPTIN LEC-8-RELATED"/>
    <property type="match status" value="1"/>
</dbReference>
<protein>
    <recommendedName>
        <fullName evidence="7">Galectin</fullName>
    </recommendedName>
</protein>
<evidence type="ECO:0000259" key="8">
    <source>
        <dbReference type="PROSITE" id="PS51304"/>
    </source>
</evidence>
<dbReference type="GO" id="GO:0016020">
    <property type="term" value="C:membrane"/>
    <property type="evidence" value="ECO:0007669"/>
    <property type="project" value="UniProtKB-SubCell"/>
</dbReference>
<evidence type="ECO:0000256" key="7">
    <source>
        <dbReference type="RuleBase" id="RU102079"/>
    </source>
</evidence>
<evidence type="ECO:0000256" key="1">
    <source>
        <dbReference type="ARBA" id="ARBA00004141"/>
    </source>
</evidence>
<evidence type="ECO:0000256" key="3">
    <source>
        <dbReference type="ARBA" id="ARBA00022734"/>
    </source>
</evidence>
<dbReference type="Pfam" id="PF00337">
    <property type="entry name" value="Gal-bind_lectin"/>
    <property type="match status" value="1"/>
</dbReference>
<dbReference type="SMART" id="SM00908">
    <property type="entry name" value="Gal-bind_lectin"/>
    <property type="match status" value="1"/>
</dbReference>
<keyword evidence="4" id="KW-1133">Transmembrane helix</keyword>
<evidence type="ECO:0000313" key="10">
    <source>
        <dbReference type="Proteomes" id="UP001196413"/>
    </source>
</evidence>
<evidence type="ECO:0000313" key="9">
    <source>
        <dbReference type="EMBL" id="KAJ1352497.1"/>
    </source>
</evidence>
<evidence type="ECO:0000256" key="6">
    <source>
        <dbReference type="ARBA" id="ARBA00023136"/>
    </source>
</evidence>
<dbReference type="GO" id="GO:0016936">
    <property type="term" value="F:galactoside binding"/>
    <property type="evidence" value="ECO:0007669"/>
    <property type="project" value="TreeGrafter"/>
</dbReference>
<keyword evidence="6" id="KW-0472">Membrane</keyword>
<keyword evidence="2" id="KW-0812">Transmembrane</keyword>
<dbReference type="SMART" id="SM00276">
    <property type="entry name" value="GLECT"/>
    <property type="match status" value="1"/>
</dbReference>
<evidence type="ECO:0000256" key="5">
    <source>
        <dbReference type="ARBA" id="ARBA00023075"/>
    </source>
</evidence>
<dbReference type="CDD" id="cd00070">
    <property type="entry name" value="GLECT"/>
    <property type="match status" value="1"/>
</dbReference>
<dbReference type="Proteomes" id="UP001196413">
    <property type="component" value="Unassembled WGS sequence"/>
</dbReference>
<dbReference type="SUPFAM" id="SSF49899">
    <property type="entry name" value="Concanavalin A-like lectins/glucanases"/>
    <property type="match status" value="1"/>
</dbReference>
<dbReference type="InterPro" id="IPR044156">
    <property type="entry name" value="Galectin-like"/>
</dbReference>
<dbReference type="PANTHER" id="PTHR11346">
    <property type="entry name" value="GALECTIN"/>
    <property type="match status" value="1"/>
</dbReference>
<feature type="domain" description="Galectin" evidence="8">
    <location>
        <begin position="11"/>
        <end position="138"/>
    </location>
</feature>
<name>A0AAD5QJ81_PARTN</name>
<keyword evidence="5" id="KW-0830">Ubiquinone</keyword>
<proteinExistence type="predicted"/>
<sequence length="266" mass="30809">MHDVYSPSVPTAIPIIEPLRSGCKIDIYGKVDDCRHKNFAVELLSGPHIVLHINFRFHHEHVVVMNSASYGNWGDEVRHHHSLHHDDSFHLHIQAHHNQYEIQLNGELLAYYAHRFPMESVQALGLQGDFTIEKVHFSGFQFNLDWNSECDYGHRGYSAYGTDDYEPPCSVAFITLCERHLLGRSQVRLGPTKVRFMGVLQALLDGVKLLKKEQVFASFYFGFGICIGSRGCFRVNTYIKWFLLPYFYNFSKTEYSLLFFFVFVGY</sequence>
<dbReference type="Pfam" id="PF00146">
    <property type="entry name" value="NADHdh"/>
    <property type="match status" value="1"/>
</dbReference>